<protein>
    <recommendedName>
        <fullName evidence="6">ATP-grasp domain-containing protein</fullName>
    </recommendedName>
</protein>
<evidence type="ECO:0000259" key="6">
    <source>
        <dbReference type="PROSITE" id="PS50975"/>
    </source>
</evidence>
<dbReference type="Gene3D" id="3.30.470.20">
    <property type="entry name" value="ATP-grasp fold, B domain"/>
    <property type="match status" value="1"/>
</dbReference>
<dbReference type="SUPFAM" id="SSF56059">
    <property type="entry name" value="Glutathione synthetase ATP-binding domain-like"/>
    <property type="match status" value="1"/>
</dbReference>
<keyword evidence="8" id="KW-1185">Reference proteome</keyword>
<name>W0RF07_9BACT</name>
<dbReference type="Gene3D" id="3.40.50.20">
    <property type="match status" value="1"/>
</dbReference>
<dbReference type="InterPro" id="IPR013815">
    <property type="entry name" value="ATP_grasp_subdomain_1"/>
</dbReference>
<dbReference type="PANTHER" id="PTHR43585:SF2">
    <property type="entry name" value="ATP-GRASP ENZYME FSQD"/>
    <property type="match status" value="1"/>
</dbReference>
<dbReference type="InterPro" id="IPR011761">
    <property type="entry name" value="ATP-grasp"/>
</dbReference>
<dbReference type="Pfam" id="PF02222">
    <property type="entry name" value="ATP-grasp"/>
    <property type="match status" value="1"/>
</dbReference>
<dbReference type="GO" id="GO:0016874">
    <property type="term" value="F:ligase activity"/>
    <property type="evidence" value="ECO:0007669"/>
    <property type="project" value="UniProtKB-KW"/>
</dbReference>
<keyword evidence="3" id="KW-0658">Purine biosynthesis</keyword>
<dbReference type="OrthoDB" id="2210549at2"/>
<evidence type="ECO:0000256" key="3">
    <source>
        <dbReference type="ARBA" id="ARBA00022755"/>
    </source>
</evidence>
<evidence type="ECO:0000256" key="4">
    <source>
        <dbReference type="ARBA" id="ARBA00022840"/>
    </source>
</evidence>
<organism evidence="7 8">
    <name type="scientific">Gemmatirosa kalamazoonensis</name>
    <dbReference type="NCBI Taxonomy" id="861299"/>
    <lineage>
        <taxon>Bacteria</taxon>
        <taxon>Pseudomonadati</taxon>
        <taxon>Gemmatimonadota</taxon>
        <taxon>Gemmatimonadia</taxon>
        <taxon>Gemmatimonadales</taxon>
        <taxon>Gemmatimonadaceae</taxon>
        <taxon>Gemmatirosa</taxon>
    </lineage>
</organism>
<dbReference type="HOGENOM" id="CLU_056352_1_0_0"/>
<keyword evidence="2 5" id="KW-0547">Nucleotide-binding</keyword>
<dbReference type="PROSITE" id="PS50975">
    <property type="entry name" value="ATP_GRASP"/>
    <property type="match status" value="1"/>
</dbReference>
<evidence type="ECO:0000256" key="1">
    <source>
        <dbReference type="ARBA" id="ARBA00022598"/>
    </source>
</evidence>
<reference evidence="7 8" key="1">
    <citation type="journal article" date="2014" name="Genome Announc.">
        <title>Genome Sequence and Methylome of Soil Bacterium Gemmatirosa kalamazoonensis KBS708T, a Member of the Rarely Cultivated Gemmatimonadetes Phylum.</title>
        <authorList>
            <person name="Debruyn J.M."/>
            <person name="Radosevich M."/>
            <person name="Wommack K.E."/>
            <person name="Polson S.W."/>
            <person name="Hauser L.J."/>
            <person name="Fawaz M.N."/>
            <person name="Korlach J."/>
            <person name="Tsai Y.C."/>
        </authorList>
    </citation>
    <scope>NUCLEOTIDE SEQUENCE [LARGE SCALE GENOMIC DNA]</scope>
    <source>
        <strain evidence="7 8">KBS708</strain>
    </source>
</reference>
<evidence type="ECO:0000313" key="7">
    <source>
        <dbReference type="EMBL" id="AHG87963.1"/>
    </source>
</evidence>
<accession>W0RF07</accession>
<dbReference type="InterPro" id="IPR003135">
    <property type="entry name" value="ATP-grasp_carboxylate-amine"/>
</dbReference>
<dbReference type="GO" id="GO:0046872">
    <property type="term" value="F:metal ion binding"/>
    <property type="evidence" value="ECO:0007669"/>
    <property type="project" value="InterPro"/>
</dbReference>
<dbReference type="GO" id="GO:0005524">
    <property type="term" value="F:ATP binding"/>
    <property type="evidence" value="ECO:0007669"/>
    <property type="project" value="UniProtKB-UniRule"/>
</dbReference>
<dbReference type="InParanoid" id="W0RF07"/>
<dbReference type="PANTHER" id="PTHR43585">
    <property type="entry name" value="FUMIPYRROLE BIOSYNTHESIS PROTEIN C"/>
    <property type="match status" value="1"/>
</dbReference>
<evidence type="ECO:0000256" key="5">
    <source>
        <dbReference type="PROSITE-ProRule" id="PRU00409"/>
    </source>
</evidence>
<dbReference type="InterPro" id="IPR052032">
    <property type="entry name" value="ATP-dep_AA_Ligase"/>
</dbReference>
<keyword evidence="4 5" id="KW-0067">ATP-binding</keyword>
<dbReference type="STRING" id="861299.J421_0426"/>
<dbReference type="EMBL" id="CP007128">
    <property type="protein sequence ID" value="AHG87963.1"/>
    <property type="molecule type" value="Genomic_DNA"/>
</dbReference>
<evidence type="ECO:0000313" key="8">
    <source>
        <dbReference type="Proteomes" id="UP000019151"/>
    </source>
</evidence>
<dbReference type="KEGG" id="gba:J421_0426"/>
<dbReference type="Proteomes" id="UP000019151">
    <property type="component" value="Chromosome"/>
</dbReference>
<dbReference type="Gene3D" id="3.30.1490.20">
    <property type="entry name" value="ATP-grasp fold, A domain"/>
    <property type="match status" value="1"/>
</dbReference>
<sequence>MPTVLFAAPLLSENASRMVTAIASLPGVRLGVVSTDPQERAPEAVRRAIAAHWRVDDVLDPGQLAWAVESLADRLGRPDRLFGAYEQLQVPLAEVRERLGIAGLPSEAARNFRDKARMKDVLRAAGVPVARHRLAETVADADAFVREVGFPVVVKPPAGAGSVATFRADDASSLAHALEAAPPSGGNPVLVEEFVTGDEHSLETISIDGRQVWHSLTHYYPTPLEVVRNPWIQWCVVLPREVDEPRYDDAKAVGDRALQALGMTTGLTHMEWFRRRDGSVAVSEIAARPPGAQITTLVSRATDTDFVRSWAEVMVFGTFAPPARKYAAGIAFLRAQGPQGGRIRAVHGLERVRHDVKELVVDAQLPTLGAEARPTYEGDGWILVRHPETQVVVEALRDVVSNVRVELA</sequence>
<evidence type="ECO:0000256" key="2">
    <source>
        <dbReference type="ARBA" id="ARBA00022741"/>
    </source>
</evidence>
<dbReference type="FunCoup" id="W0RF07">
    <property type="interactions" value="4"/>
</dbReference>
<dbReference type="SMART" id="SM01209">
    <property type="entry name" value="GARS_A"/>
    <property type="match status" value="1"/>
</dbReference>
<dbReference type="RefSeq" id="WP_025409513.1">
    <property type="nucleotide sequence ID" value="NZ_CP007128.1"/>
</dbReference>
<gene>
    <name evidence="7" type="ORF">J421_0426</name>
</gene>
<dbReference type="AlphaFoldDB" id="W0RF07"/>
<proteinExistence type="predicted"/>
<dbReference type="GO" id="GO:0006164">
    <property type="term" value="P:purine nucleotide biosynthetic process"/>
    <property type="evidence" value="ECO:0007669"/>
    <property type="project" value="UniProtKB-KW"/>
</dbReference>
<keyword evidence="1" id="KW-0436">Ligase</keyword>
<feature type="domain" description="ATP-grasp" evidence="6">
    <location>
        <begin position="119"/>
        <end position="315"/>
    </location>
</feature>
<dbReference type="eggNOG" id="COG0458">
    <property type="taxonomic scope" value="Bacteria"/>
</dbReference>